<evidence type="ECO:0000256" key="3">
    <source>
        <dbReference type="ARBA" id="ARBA00022840"/>
    </source>
</evidence>
<dbReference type="InterPro" id="IPR029000">
    <property type="entry name" value="Cyclophilin-like_dom_sf"/>
</dbReference>
<name>A0A1G8FYK8_9VIBR</name>
<keyword evidence="3" id="KW-0067">ATP-binding</keyword>
<evidence type="ECO:0000259" key="4">
    <source>
        <dbReference type="SMART" id="SM00796"/>
    </source>
</evidence>
<evidence type="ECO:0000256" key="1">
    <source>
        <dbReference type="ARBA" id="ARBA00022741"/>
    </source>
</evidence>
<dbReference type="Gene3D" id="3.30.1360.40">
    <property type="match status" value="1"/>
</dbReference>
<organism evidence="5 6">
    <name type="scientific">Vibrio xiamenensis</name>
    <dbReference type="NCBI Taxonomy" id="861298"/>
    <lineage>
        <taxon>Bacteria</taxon>
        <taxon>Pseudomonadati</taxon>
        <taxon>Pseudomonadota</taxon>
        <taxon>Gammaproteobacteria</taxon>
        <taxon>Vibrionales</taxon>
        <taxon>Vibrionaceae</taxon>
        <taxon>Vibrio</taxon>
    </lineage>
</organism>
<dbReference type="Gene3D" id="2.40.100.10">
    <property type="entry name" value="Cyclophilin-like"/>
    <property type="match status" value="1"/>
</dbReference>
<dbReference type="RefSeq" id="WP_093278545.1">
    <property type="nucleotide sequence ID" value="NZ_FNDD01000033.1"/>
</dbReference>
<proteinExistence type="predicted"/>
<reference evidence="5 6" key="1">
    <citation type="submission" date="2016-10" db="EMBL/GenBank/DDBJ databases">
        <authorList>
            <person name="de Groot N.N."/>
        </authorList>
    </citation>
    <scope>NUCLEOTIDE SEQUENCE [LARGE SCALE GENOMIC DNA]</scope>
    <source>
        <strain evidence="5 6">CGMCC 1.10228</strain>
    </source>
</reference>
<keyword evidence="6" id="KW-1185">Reference proteome</keyword>
<dbReference type="Proteomes" id="UP000198854">
    <property type="component" value="Unassembled WGS sequence"/>
</dbReference>
<dbReference type="OrthoDB" id="9778567at2"/>
<feature type="domain" description="Carboxyltransferase" evidence="4">
    <location>
        <begin position="3"/>
        <end position="204"/>
    </location>
</feature>
<accession>A0A1G8FYK8</accession>
<dbReference type="InterPro" id="IPR003833">
    <property type="entry name" value="CT_C_D"/>
</dbReference>
<evidence type="ECO:0000313" key="5">
    <source>
        <dbReference type="EMBL" id="SDH87209.1"/>
    </source>
</evidence>
<keyword evidence="1" id="KW-0547">Nucleotide-binding</keyword>
<dbReference type="SUPFAM" id="SSF160467">
    <property type="entry name" value="PH0987 N-terminal domain-like"/>
    <property type="match status" value="1"/>
</dbReference>
<gene>
    <name evidence="5" type="ORF">SAMN04488136_13330</name>
</gene>
<dbReference type="SUPFAM" id="SSF50891">
    <property type="entry name" value="Cyclophilin-like"/>
    <property type="match status" value="1"/>
</dbReference>
<dbReference type="GO" id="GO:0005524">
    <property type="term" value="F:ATP binding"/>
    <property type="evidence" value="ECO:0007669"/>
    <property type="project" value="UniProtKB-KW"/>
</dbReference>
<dbReference type="SMART" id="SM00796">
    <property type="entry name" value="AHS1"/>
    <property type="match status" value="1"/>
</dbReference>
<evidence type="ECO:0000313" key="6">
    <source>
        <dbReference type="Proteomes" id="UP000198854"/>
    </source>
</evidence>
<dbReference type="STRING" id="861298.SAMN04488136_13330"/>
<dbReference type="InterPro" id="IPR010016">
    <property type="entry name" value="PxpB"/>
</dbReference>
<dbReference type="AlphaFoldDB" id="A0A1G8FYK8"/>
<protein>
    <submittedName>
        <fullName evidence="5">Sensor histidine kinase inhibitor, KipI family</fullName>
    </submittedName>
</protein>
<dbReference type="PANTHER" id="PTHR34698:SF2">
    <property type="entry name" value="5-OXOPROLINASE SUBUNIT B"/>
    <property type="match status" value="1"/>
</dbReference>
<keyword evidence="2" id="KW-0378">Hydrolase</keyword>
<dbReference type="GO" id="GO:0016787">
    <property type="term" value="F:hydrolase activity"/>
    <property type="evidence" value="ECO:0007669"/>
    <property type="project" value="UniProtKB-KW"/>
</dbReference>
<dbReference type="Pfam" id="PF02682">
    <property type="entry name" value="CT_C_D"/>
    <property type="match status" value="1"/>
</dbReference>
<evidence type="ECO:0000256" key="2">
    <source>
        <dbReference type="ARBA" id="ARBA00022801"/>
    </source>
</evidence>
<dbReference type="PANTHER" id="PTHR34698">
    <property type="entry name" value="5-OXOPROLINASE SUBUNIT B"/>
    <property type="match status" value="1"/>
</dbReference>
<dbReference type="NCBIfam" id="TIGR00370">
    <property type="entry name" value="5-oxoprolinase subunit PxpB"/>
    <property type="match status" value="1"/>
</dbReference>
<sequence>MTKRVIRLSETHMMAYVGDKINVDRVSNIAALCELLGEQFPHLIEIIPSYTSVMVAFSPLEVDGDVLEQHLHALLRQFESLQSSVEANLIELPAYYDVSVAPDLNFVAERNQLSVEQVIDIHSQNHYTVCAIGFAPGFAFLGSVDARIATPRHSEPRLKVAKGSVGIADQQTAVYPAQSPGGWQIIANCPVSLFDPDQTPMTPFQVGDKVRFKPIDRQTFIELGGVL</sequence>
<dbReference type="EMBL" id="FNDD01000033">
    <property type="protein sequence ID" value="SDH87209.1"/>
    <property type="molecule type" value="Genomic_DNA"/>
</dbReference>